<evidence type="ECO:0000313" key="1">
    <source>
        <dbReference type="EMBL" id="RLE10709.1"/>
    </source>
</evidence>
<organism evidence="1 2">
    <name type="scientific">Aerophobetes bacterium</name>
    <dbReference type="NCBI Taxonomy" id="2030807"/>
    <lineage>
        <taxon>Bacteria</taxon>
        <taxon>Candidatus Aerophobota</taxon>
    </lineage>
</organism>
<sequence>MLMIRPFQGIIYDEKKVGDLTKVLAPPYDVISPSEQKFYHQLHPYNIIRIILGEEYPADTEEENKYTRARNYFKKWLSSGILVKEKVPAIYVYEQEYPFEERRVRRRGFIALMKLEKFGSGVIFPHERTLPHARLDRLRLLRACRANFSPIFSLYSDRSHRVDERIERASFLFSIRDKDGVRHSLGAIRDKSVIEEIAEEMKDKKVFIADGHHRYLTALSFREEMGGKGRGEDFVMMYFLNMEGGSATILPVHRAVRNLGVRKLAQLKESLSEFFNIEVFEFSPKDEKRQRKRMLERLRGTGEDCAFGMYCGEKRYYFLSLKETYKDSFQGKVDSAILNELILEKILKRKDWKKGEDIDFVKDEEKAVSLIRKGDYQIAFFLKPPSLRQIREISLAGKVMPPKTSYFYPKLLSGLVIRELDEQNGAF</sequence>
<dbReference type="AlphaFoldDB" id="A0A497E626"/>
<name>A0A497E626_UNCAE</name>
<accession>A0A497E626</accession>
<gene>
    <name evidence="1" type="ORF">DRJ00_00515</name>
</gene>
<comment type="caution">
    <text evidence="1">The sequence shown here is derived from an EMBL/GenBank/DDBJ whole genome shotgun (WGS) entry which is preliminary data.</text>
</comment>
<evidence type="ECO:0000313" key="2">
    <source>
        <dbReference type="Proteomes" id="UP000279422"/>
    </source>
</evidence>
<dbReference type="Pfam" id="PF06245">
    <property type="entry name" value="DUF1015"/>
    <property type="match status" value="1"/>
</dbReference>
<reference evidence="1 2" key="1">
    <citation type="submission" date="2018-06" db="EMBL/GenBank/DDBJ databases">
        <title>Extensive metabolic versatility and redundancy in microbially diverse, dynamic hydrothermal sediments.</title>
        <authorList>
            <person name="Dombrowski N."/>
            <person name="Teske A."/>
            <person name="Baker B.J."/>
        </authorList>
    </citation>
    <scope>NUCLEOTIDE SEQUENCE [LARGE SCALE GENOMIC DNA]</scope>
    <source>
        <strain evidence="1">B47_G16</strain>
    </source>
</reference>
<dbReference type="InterPro" id="IPR008323">
    <property type="entry name" value="UCP033563"/>
</dbReference>
<dbReference type="PANTHER" id="PTHR36454">
    <property type="entry name" value="LMO2823 PROTEIN"/>
    <property type="match status" value="1"/>
</dbReference>
<dbReference type="Proteomes" id="UP000279422">
    <property type="component" value="Unassembled WGS sequence"/>
</dbReference>
<dbReference type="PIRSF" id="PIRSF033563">
    <property type="entry name" value="UCP033563"/>
    <property type="match status" value="1"/>
</dbReference>
<proteinExistence type="predicted"/>
<protein>
    <submittedName>
        <fullName evidence="1">DUF1015 domain-containing protein</fullName>
    </submittedName>
</protein>
<dbReference type="EMBL" id="QMPZ01000003">
    <property type="protein sequence ID" value="RLE10709.1"/>
    <property type="molecule type" value="Genomic_DNA"/>
</dbReference>
<dbReference type="PANTHER" id="PTHR36454:SF1">
    <property type="entry name" value="DUF1015 DOMAIN-CONTAINING PROTEIN"/>
    <property type="match status" value="1"/>
</dbReference>